<dbReference type="Gene3D" id="3.40.50.620">
    <property type="entry name" value="HUPs"/>
    <property type="match status" value="1"/>
</dbReference>
<evidence type="ECO:0000313" key="5">
    <source>
        <dbReference type="Proteomes" id="UP000807159"/>
    </source>
</evidence>
<dbReference type="PANTHER" id="PTHR45647">
    <property type="entry name" value="OS02G0152300 PROTEIN"/>
    <property type="match status" value="1"/>
</dbReference>
<dbReference type="InterPro" id="IPR014729">
    <property type="entry name" value="Rossmann-like_a/b/a_fold"/>
</dbReference>
<dbReference type="AlphaFoldDB" id="A0A8T2X510"/>
<dbReference type="GO" id="GO:0061630">
    <property type="term" value="F:ubiquitin protein ligase activity"/>
    <property type="evidence" value="ECO:0007669"/>
    <property type="project" value="UniProtKB-EC"/>
</dbReference>
<dbReference type="EMBL" id="JACEGQ020000014">
    <property type="protein sequence ID" value="KAH8488675.1"/>
    <property type="molecule type" value="Genomic_DNA"/>
</dbReference>
<evidence type="ECO:0000256" key="1">
    <source>
        <dbReference type="ARBA" id="ARBA00000900"/>
    </source>
</evidence>
<evidence type="ECO:0000313" key="4">
    <source>
        <dbReference type="EMBL" id="KAH8488675.1"/>
    </source>
</evidence>
<gene>
    <name evidence="4" type="ORF">H0E87_024351</name>
</gene>
<comment type="caution">
    <text evidence="4">The sequence shown here is derived from an EMBL/GenBank/DDBJ whole genome shotgun (WGS) entry which is preliminary data.</text>
</comment>
<keyword evidence="5" id="KW-1185">Reference proteome</keyword>
<dbReference type="PANTHER" id="PTHR45647:SF52">
    <property type="entry name" value="PROTEIN KINASE DOMAIN-CONTAINING PROTEIN"/>
    <property type="match status" value="1"/>
</dbReference>
<dbReference type="SUPFAM" id="SSF52402">
    <property type="entry name" value="Adenine nucleotide alpha hydrolases-like"/>
    <property type="match status" value="1"/>
</dbReference>
<accession>A0A8T2X510</accession>
<evidence type="ECO:0000256" key="3">
    <source>
        <dbReference type="ARBA" id="ARBA00022786"/>
    </source>
</evidence>
<sequence length="106" mass="12239">MGRASQNFSSKRICLLHVHQPAEVIPLTNRLEQDELREFQELERKIMHKILDDYLLICHHAAVHAEKLYIEEDDIGKGIVELLSQHAIKKLVMGAAAGRYYSEYNP</sequence>
<protein>
    <recommendedName>
        <fullName evidence="2">RING-type E3 ubiquitin transferase</fullName>
        <ecNumber evidence="2">2.3.2.27</ecNumber>
    </recommendedName>
</protein>
<organism evidence="4 5">
    <name type="scientific">Populus deltoides</name>
    <name type="common">Eastern poplar</name>
    <name type="synonym">Eastern cottonwood</name>
    <dbReference type="NCBI Taxonomy" id="3696"/>
    <lineage>
        <taxon>Eukaryota</taxon>
        <taxon>Viridiplantae</taxon>
        <taxon>Streptophyta</taxon>
        <taxon>Embryophyta</taxon>
        <taxon>Tracheophyta</taxon>
        <taxon>Spermatophyta</taxon>
        <taxon>Magnoliopsida</taxon>
        <taxon>eudicotyledons</taxon>
        <taxon>Gunneridae</taxon>
        <taxon>Pentapetalae</taxon>
        <taxon>rosids</taxon>
        <taxon>fabids</taxon>
        <taxon>Malpighiales</taxon>
        <taxon>Salicaceae</taxon>
        <taxon>Saliceae</taxon>
        <taxon>Populus</taxon>
    </lineage>
</organism>
<proteinExistence type="predicted"/>
<comment type="catalytic activity">
    <reaction evidence="1">
        <text>S-ubiquitinyl-[E2 ubiquitin-conjugating enzyme]-L-cysteine + [acceptor protein]-L-lysine = [E2 ubiquitin-conjugating enzyme]-L-cysteine + N(6)-ubiquitinyl-[acceptor protein]-L-lysine.</text>
        <dbReference type="EC" id="2.3.2.27"/>
    </reaction>
</comment>
<dbReference type="InterPro" id="IPR051348">
    <property type="entry name" value="U-box_ubiquitin_ligases"/>
</dbReference>
<reference evidence="4" key="1">
    <citation type="journal article" date="2021" name="J. Hered.">
        <title>Genome Assembly of Salicaceae Populus deltoides (Eastern Cottonwood) I-69 Based on Nanopore Sequencing and Hi-C Technologies.</title>
        <authorList>
            <person name="Bai S."/>
            <person name="Wu H."/>
            <person name="Zhang J."/>
            <person name="Pan Z."/>
            <person name="Zhao W."/>
            <person name="Li Z."/>
            <person name="Tong C."/>
        </authorList>
    </citation>
    <scope>NUCLEOTIDE SEQUENCE</scope>
    <source>
        <tissue evidence="4">Leaf</tissue>
    </source>
</reference>
<name>A0A8T2X510_POPDE</name>
<dbReference type="EC" id="2.3.2.27" evidence="2"/>
<dbReference type="Proteomes" id="UP000807159">
    <property type="component" value="Chromosome 14"/>
</dbReference>
<keyword evidence="3" id="KW-0833">Ubl conjugation pathway</keyword>
<evidence type="ECO:0000256" key="2">
    <source>
        <dbReference type="ARBA" id="ARBA00012483"/>
    </source>
</evidence>